<accession>A0A8T0DIK1</accession>
<keyword evidence="6 14" id="KW-0863">Zinc-finger</keyword>
<evidence type="ECO:0000313" key="20">
    <source>
        <dbReference type="EMBL" id="KAF8567699.1"/>
    </source>
</evidence>
<comment type="caution">
    <text evidence="20">The sequence shown here is derived from an EMBL/GenBank/DDBJ whole genome shotgun (WGS) entry which is preliminary data.</text>
</comment>
<evidence type="ECO:0000256" key="15">
    <source>
        <dbReference type="SAM" id="MobiDB-lite"/>
    </source>
</evidence>
<feature type="region of interest" description="Disordered" evidence="15">
    <location>
        <begin position="562"/>
        <end position="586"/>
    </location>
</feature>
<dbReference type="PROSITE" id="PS51183">
    <property type="entry name" value="JMJN"/>
    <property type="match status" value="1"/>
</dbReference>
<dbReference type="Gene3D" id="2.60.120.650">
    <property type="entry name" value="Cupin"/>
    <property type="match status" value="1"/>
</dbReference>
<dbReference type="GO" id="GO:0034647">
    <property type="term" value="F:histone H3K4me/H3K4me2/H3K4me3 demethylase activity"/>
    <property type="evidence" value="ECO:0007669"/>
    <property type="project" value="UniProtKB-EC"/>
</dbReference>
<feature type="region of interest" description="Disordered" evidence="15">
    <location>
        <begin position="679"/>
        <end position="764"/>
    </location>
</feature>
<dbReference type="InterPro" id="IPR019787">
    <property type="entry name" value="Znf_PHD-finger"/>
</dbReference>
<feature type="compositionally biased region" description="Basic and acidic residues" evidence="15">
    <location>
        <begin position="606"/>
        <end position="618"/>
    </location>
</feature>
<feature type="compositionally biased region" description="Polar residues" evidence="15">
    <location>
        <begin position="2097"/>
        <end position="2112"/>
    </location>
</feature>
<evidence type="ECO:0000259" key="18">
    <source>
        <dbReference type="PROSITE" id="PS51183"/>
    </source>
</evidence>
<dbReference type="PROSITE" id="PS51011">
    <property type="entry name" value="ARID"/>
    <property type="match status" value="1"/>
</dbReference>
<gene>
    <name evidence="20" type="ORF">P879_04099</name>
</gene>
<keyword evidence="10" id="KW-0560">Oxidoreductase</keyword>
<feature type="compositionally biased region" description="Polar residues" evidence="15">
    <location>
        <begin position="1558"/>
        <end position="1570"/>
    </location>
</feature>
<evidence type="ECO:0000256" key="12">
    <source>
        <dbReference type="ARBA" id="ARBA00023242"/>
    </source>
</evidence>
<name>A0A8T0DIK1_9TREM</name>
<dbReference type="GO" id="GO:0008270">
    <property type="term" value="F:zinc ion binding"/>
    <property type="evidence" value="ECO:0007669"/>
    <property type="project" value="UniProtKB-KW"/>
</dbReference>
<dbReference type="SMART" id="SM00545">
    <property type="entry name" value="JmjN"/>
    <property type="match status" value="1"/>
</dbReference>
<evidence type="ECO:0000259" key="16">
    <source>
        <dbReference type="PROSITE" id="PS50016"/>
    </source>
</evidence>
<feature type="region of interest" description="Disordered" evidence="15">
    <location>
        <begin position="1558"/>
        <end position="1593"/>
    </location>
</feature>
<keyword evidence="5" id="KW-0479">Metal-binding</keyword>
<dbReference type="InterPro" id="IPR048615">
    <property type="entry name" value="KDM5_C-hel"/>
</dbReference>
<feature type="region of interest" description="Disordered" evidence="15">
    <location>
        <begin position="1415"/>
        <end position="1449"/>
    </location>
</feature>
<dbReference type="PANTHER" id="PTHR10694">
    <property type="entry name" value="LYSINE-SPECIFIC DEMETHYLASE"/>
    <property type="match status" value="1"/>
</dbReference>
<keyword evidence="8" id="KW-0156">Chromatin regulator</keyword>
<feature type="domain" description="PHD-type" evidence="16">
    <location>
        <begin position="1222"/>
        <end position="1274"/>
    </location>
</feature>
<dbReference type="PROSITE" id="PS51184">
    <property type="entry name" value="JMJC"/>
    <property type="match status" value="1"/>
</dbReference>
<evidence type="ECO:0000256" key="6">
    <source>
        <dbReference type="ARBA" id="ARBA00022771"/>
    </source>
</evidence>
<comment type="similarity">
    <text evidence="3">Belongs to the JARID1 histone demethylase family.</text>
</comment>
<evidence type="ECO:0000256" key="2">
    <source>
        <dbReference type="ARBA" id="ARBA00004123"/>
    </source>
</evidence>
<feature type="compositionally biased region" description="Low complexity" evidence="15">
    <location>
        <begin position="694"/>
        <end position="705"/>
    </location>
</feature>
<dbReference type="PROSITE" id="PS50016">
    <property type="entry name" value="ZF_PHD_2"/>
    <property type="match status" value="1"/>
</dbReference>
<keyword evidence="12" id="KW-0539">Nucleus</keyword>
<evidence type="ECO:0000313" key="21">
    <source>
        <dbReference type="Proteomes" id="UP000699462"/>
    </source>
</evidence>
<dbReference type="Gene3D" id="1.10.150.60">
    <property type="entry name" value="ARID DNA-binding domain"/>
    <property type="match status" value="1"/>
</dbReference>
<dbReference type="Gene3D" id="3.30.40.10">
    <property type="entry name" value="Zinc/RING finger domain, C3HC4 (zinc finger)"/>
    <property type="match status" value="2"/>
</dbReference>
<keyword evidence="7" id="KW-0862">Zinc</keyword>
<dbReference type="EMBL" id="JTDF01003571">
    <property type="protein sequence ID" value="KAF8567699.1"/>
    <property type="molecule type" value="Genomic_DNA"/>
</dbReference>
<feature type="region of interest" description="Disordered" evidence="15">
    <location>
        <begin position="2097"/>
        <end position="2127"/>
    </location>
</feature>
<comment type="subcellular location">
    <subcellularLocation>
        <location evidence="2">Nucleus</location>
    </subcellularLocation>
</comment>
<dbReference type="Pfam" id="PF02373">
    <property type="entry name" value="JmjC"/>
    <property type="match status" value="1"/>
</dbReference>
<feature type="compositionally biased region" description="Polar residues" evidence="15">
    <location>
        <begin position="1583"/>
        <end position="1593"/>
    </location>
</feature>
<evidence type="ECO:0000256" key="8">
    <source>
        <dbReference type="ARBA" id="ARBA00022853"/>
    </source>
</evidence>
<dbReference type="SMART" id="SM00501">
    <property type="entry name" value="BRIGHT"/>
    <property type="match status" value="1"/>
</dbReference>
<dbReference type="SMART" id="SM00249">
    <property type="entry name" value="PHD"/>
    <property type="match status" value="2"/>
</dbReference>
<dbReference type="GO" id="GO:0000785">
    <property type="term" value="C:chromatin"/>
    <property type="evidence" value="ECO:0007669"/>
    <property type="project" value="TreeGrafter"/>
</dbReference>
<evidence type="ECO:0000259" key="17">
    <source>
        <dbReference type="PROSITE" id="PS51011"/>
    </source>
</evidence>
<evidence type="ECO:0000256" key="3">
    <source>
        <dbReference type="ARBA" id="ARBA00006801"/>
    </source>
</evidence>
<reference evidence="20 21" key="1">
    <citation type="submission" date="2019-07" db="EMBL/GenBank/DDBJ databases">
        <title>Annotation for the trematode Paragonimus westermani.</title>
        <authorList>
            <person name="Choi Y.-J."/>
        </authorList>
    </citation>
    <scope>NUCLEOTIDE SEQUENCE [LARGE SCALE GENOMIC DNA]</scope>
    <source>
        <strain evidence="20">180907_Pwestermani</strain>
    </source>
</reference>
<feature type="domain" description="ARID" evidence="17">
    <location>
        <begin position="76"/>
        <end position="166"/>
    </location>
</feature>
<evidence type="ECO:0000256" key="11">
    <source>
        <dbReference type="ARBA" id="ARBA00023004"/>
    </source>
</evidence>
<dbReference type="InterPro" id="IPR003349">
    <property type="entry name" value="JmjN"/>
</dbReference>
<comment type="catalytic activity">
    <reaction evidence="13">
        <text>N(6),N(6),N(6)-trimethyl-L-lysyl(4)-[histone H3] + 3 2-oxoglutarate + 3 O2 = L-lysyl(4)-[histone H3] + 3 formaldehyde + 3 succinate + 3 CO2</text>
        <dbReference type="Rhea" id="RHEA:60208"/>
        <dbReference type="Rhea" id="RHEA-COMP:15537"/>
        <dbReference type="Rhea" id="RHEA-COMP:15547"/>
        <dbReference type="ChEBI" id="CHEBI:15379"/>
        <dbReference type="ChEBI" id="CHEBI:16526"/>
        <dbReference type="ChEBI" id="CHEBI:16810"/>
        <dbReference type="ChEBI" id="CHEBI:16842"/>
        <dbReference type="ChEBI" id="CHEBI:29969"/>
        <dbReference type="ChEBI" id="CHEBI:30031"/>
        <dbReference type="ChEBI" id="CHEBI:61961"/>
        <dbReference type="EC" id="1.14.11.67"/>
    </reaction>
</comment>
<dbReference type="EC" id="1.14.11.67" evidence="4"/>
<dbReference type="SUPFAM" id="SSF51197">
    <property type="entry name" value="Clavaminate synthase-like"/>
    <property type="match status" value="1"/>
</dbReference>
<dbReference type="InterPro" id="IPR011011">
    <property type="entry name" value="Znf_FYVE_PHD"/>
</dbReference>
<evidence type="ECO:0000259" key="19">
    <source>
        <dbReference type="PROSITE" id="PS51184"/>
    </source>
</evidence>
<feature type="region of interest" description="Disordered" evidence="15">
    <location>
        <begin position="1673"/>
        <end position="1694"/>
    </location>
</feature>
<dbReference type="SMART" id="SM01014">
    <property type="entry name" value="ARID"/>
    <property type="match status" value="1"/>
</dbReference>
<dbReference type="InterPro" id="IPR003347">
    <property type="entry name" value="JmjC_dom"/>
</dbReference>
<sequence length="2158" mass="241004">MDLGFVRPDEAPIFSPSSEDFKDPLLYISLISPLASKYGICKIRPPQDWRPTFCPNSATFSFAPRIQNLSDICAYNRVKQTFITSVISFWEAQDSTLFAPYIKGKLVDIFRLWKVVQSHGGFEAVCEQKLWCSVSQQLGFGAIPQYAAALCAQYKRILSPYERFLVQKKSTMISLTEVETEFWRLMHSEDTDVVVEYGADLSAREFGSGFPMAPRDSADEYVTSPWNLNNLSVAERSALRFLPKDISGMIVPWVYVGMVFSCFCWHTEDHWSYSINYLHTGSPKTWYGVPTDSADAFEAAMRAEVPELFEVSPDLLHHITTMLSPSKIQAHGVPVYRVDQLAGEFVITFPRAYHAGFNQGFNFAEAVNFCPPDWFEMGQSCIEHYAVFRRAPVFSHAELLCRMTLSDEPLSVEFLVVVLKQLRNLFATERDLRRHLARLGVRRAERMVFEDSDDDQRECAMCHTILYLSALACKCSPSMVCLTHHEARTCCAHEEQIMRYRYGLDELSESIDKLNGQLEDYRRWQHLVEQAVQMSDGRETVDPVFHPQTGFNVVERLEHVMGDSSSPTSVSSAKVTETERLNTESELHDKLSCSGSWTQKLPSPKLEPDCSERKVKDPELSSLSDLRELVNIGHHRKYPQSDMDKLTRLVRTLEECSIIARDLLHSYRLACARDSNLPSDACTVKAQPSDTESEGSVTSEGSSSEEVQDEEMATASDNSQKVLASPKQMKSEKQSIEGSPISSPKRVQKGKEVVPETLDQPMSSRVVQTEPSQLSALNENKLISTTVCKFSLAEFDSWMRIAADFRHFLPELIELDQMQARLTSWRERATELILTCDQPTCPNDVAAVESVLSISLVNDLLRFADAIIVDLPETIRLKKIHECLSWREAVQSTLDQSAAVSAETDAHHKPSLDYLCDLQIWGELLSSTIANVNLDQSNELSLPTPQTTLDVILAECSRKLLTVIESAKRVEERFISVKNASAGSVSLAEVLKVLETTTSLPICLPVAQEIKQLCAHAQLTAQRFEAIEKLLVASPFGLPMRPLDPHAFPSGLYEQLALGTVDCTSHKWKACVETILDEESESPIHCPQLSGLLELLNFVNLCRDRAVQLFLKPRTKLTLLEALLPRSDRSLEFLINLDAGTNTESVWAGKRGSRNPGSSLPAYDSFCKENALEFVQALISCESVGQLYDSVYHRFVEAELSLLHRLRGSNMFKSRSKNQQTVTYCVCRKTGFSGFMVQCELCRDWFHGRCAMLPYLKETETDRLRYMCPRCERTLRPDLEQVLHILDELVRVLPVAQANTGSSSPGPNRRVLCLVRLPEFVALQMLCERAFLFIRHLRSTIQSNPELSQAVAKYEQFAGLKMPLYGCSEDLESISTESTESVCSSSYPIKAFQRLGGGQNGSRVAFSASKIAARLGQRHSRSPSSGPACELEPSVSGPGRSHLLKSRKNSTLVRDGVGRQGVDRNREPETEAAEALAGMSGTKFNLTDSEHRPCLSPTESHTSLSSLINSTTWSLQLQAERNVMVGNSSSHPQKVSHRSKPISMSPAQMSMQNTTDAFSAYPNTSQSETGSHVRPRNEDREVQSQSRQPTKYFNCSLSPDARKLLETLIMEASLLEVSLPQTRWLWQLHLASDPENTTNGATKPHLARLEEMKLKRRFLHQLCQTKESGRFSAGVKRKRVPNIRPGGDSSVGQAEERLDLRMEGYASSSPSYSESSERDAPVSFLSGIKSELGKRSPKLGVRNRRETIVKRKPYRVRGSGLSTSITRRYDLSRIGRLQTIRRSLNGHRFGASVPSNSARTGLSQHVKHHLGPKVYQHRAVAAVLKSQFARERDEIYPCGKIEGQVGRIRGCRSYRGSPLDVDHHGSSAGHMLDDCFSSHSEERYGSSDEQTYTSTGPQRRAPTREQRLSGPRRRASRAIGGVGRECGVSSQSGSAHAVTDEDDCAASPCQHPRTGTVEWIACDSCGQWFHQLCVGIRNKNQVPKDFVCTTCVKHSQALTSVHHKRRSALDPTRAHPSQFSGLHATMPMREFPRRRSHLNSNLASRCPIGWASGSKPVGFGSRHPVTSSAFRIDDSMAAHGRAADPDSANLVAGNHWTNYSPGSSPDELNSRASKLPTFAPNEPYSANTSYSSLCQAVSQWDSNEKCPPSVSVQRKKSH</sequence>
<proteinExistence type="inferred from homology"/>
<comment type="cofactor">
    <cofactor evidence="1">
        <name>Fe(2+)</name>
        <dbReference type="ChEBI" id="CHEBI:29033"/>
    </cofactor>
</comment>
<dbReference type="Proteomes" id="UP000699462">
    <property type="component" value="Unassembled WGS sequence"/>
</dbReference>
<dbReference type="GO" id="GO:0005634">
    <property type="term" value="C:nucleus"/>
    <property type="evidence" value="ECO:0007669"/>
    <property type="project" value="UniProtKB-SubCell"/>
</dbReference>
<dbReference type="InterPro" id="IPR001606">
    <property type="entry name" value="ARID_dom"/>
</dbReference>
<dbReference type="PROSITE" id="PS01359">
    <property type="entry name" value="ZF_PHD_1"/>
    <property type="match status" value="1"/>
</dbReference>
<evidence type="ECO:0000256" key="10">
    <source>
        <dbReference type="ARBA" id="ARBA00023002"/>
    </source>
</evidence>
<dbReference type="SUPFAM" id="SSF46774">
    <property type="entry name" value="ARID-like"/>
    <property type="match status" value="1"/>
</dbReference>
<dbReference type="GO" id="GO:0003677">
    <property type="term" value="F:DNA binding"/>
    <property type="evidence" value="ECO:0007669"/>
    <property type="project" value="InterPro"/>
</dbReference>
<feature type="compositionally biased region" description="Basic and acidic residues" evidence="15">
    <location>
        <begin position="576"/>
        <end position="586"/>
    </location>
</feature>
<dbReference type="InterPro" id="IPR036431">
    <property type="entry name" value="ARID_dom_sf"/>
</dbReference>
<evidence type="ECO:0000256" key="9">
    <source>
        <dbReference type="ARBA" id="ARBA00022964"/>
    </source>
</evidence>
<dbReference type="Pfam" id="PF01388">
    <property type="entry name" value="ARID"/>
    <property type="match status" value="1"/>
</dbReference>
<feature type="domain" description="JmjN" evidence="18">
    <location>
        <begin position="11"/>
        <end position="52"/>
    </location>
</feature>
<dbReference type="Pfam" id="PF02928">
    <property type="entry name" value="zf-C5HC2"/>
    <property type="match status" value="1"/>
</dbReference>
<evidence type="ECO:0000256" key="13">
    <source>
        <dbReference type="ARBA" id="ARBA00048734"/>
    </source>
</evidence>
<feature type="region of interest" description="Disordered" evidence="15">
    <location>
        <begin position="598"/>
        <end position="618"/>
    </location>
</feature>
<dbReference type="Pfam" id="PF21323">
    <property type="entry name" value="KDM5_C-hel"/>
    <property type="match status" value="1"/>
</dbReference>
<evidence type="ECO:0000256" key="7">
    <source>
        <dbReference type="ARBA" id="ARBA00022833"/>
    </source>
</evidence>
<evidence type="ECO:0000256" key="1">
    <source>
        <dbReference type="ARBA" id="ARBA00001954"/>
    </source>
</evidence>
<dbReference type="PANTHER" id="PTHR10694:SF33">
    <property type="entry name" value="LYSINE-SPECIFIC DEMETHYLASE 5"/>
    <property type="match status" value="1"/>
</dbReference>
<keyword evidence="11" id="KW-0408">Iron</keyword>
<organism evidence="20 21">
    <name type="scientific">Paragonimus westermani</name>
    <dbReference type="NCBI Taxonomy" id="34504"/>
    <lineage>
        <taxon>Eukaryota</taxon>
        <taxon>Metazoa</taxon>
        <taxon>Spiralia</taxon>
        <taxon>Lophotrochozoa</taxon>
        <taxon>Platyhelminthes</taxon>
        <taxon>Trematoda</taxon>
        <taxon>Digenea</taxon>
        <taxon>Plagiorchiida</taxon>
        <taxon>Troglotremata</taxon>
        <taxon>Troglotrematidae</taxon>
        <taxon>Paragonimus</taxon>
    </lineage>
</organism>
<evidence type="ECO:0000256" key="14">
    <source>
        <dbReference type="PROSITE-ProRule" id="PRU00146"/>
    </source>
</evidence>
<dbReference type="InterPro" id="IPR019786">
    <property type="entry name" value="Zinc_finger_PHD-type_CS"/>
</dbReference>
<feature type="domain" description="JmjC" evidence="19">
    <location>
        <begin position="220"/>
        <end position="386"/>
    </location>
</feature>
<feature type="region of interest" description="Disordered" evidence="15">
    <location>
        <begin position="1879"/>
        <end position="1916"/>
    </location>
</feature>
<dbReference type="InterPro" id="IPR004198">
    <property type="entry name" value="Znf_C5HC2"/>
</dbReference>
<dbReference type="GO" id="GO:0006355">
    <property type="term" value="P:regulation of DNA-templated transcription"/>
    <property type="evidence" value="ECO:0007669"/>
    <property type="project" value="TreeGrafter"/>
</dbReference>
<dbReference type="Pfam" id="PF00628">
    <property type="entry name" value="PHD"/>
    <property type="match status" value="2"/>
</dbReference>
<protein>
    <recommendedName>
        <fullName evidence="4">[histone H3]-trimethyl-L-lysine(4) demethylase</fullName>
        <ecNumber evidence="4">1.14.11.67</ecNumber>
    </recommendedName>
</protein>
<dbReference type="InterPro" id="IPR013083">
    <property type="entry name" value="Znf_RING/FYVE/PHD"/>
</dbReference>
<keyword evidence="21" id="KW-1185">Reference proteome</keyword>
<evidence type="ECO:0000256" key="4">
    <source>
        <dbReference type="ARBA" id="ARBA00012902"/>
    </source>
</evidence>
<dbReference type="OrthoDB" id="1678912at2759"/>
<dbReference type="Pfam" id="PF02375">
    <property type="entry name" value="JmjN"/>
    <property type="match status" value="1"/>
</dbReference>
<keyword evidence="9" id="KW-0223">Dioxygenase</keyword>
<evidence type="ECO:0000256" key="5">
    <source>
        <dbReference type="ARBA" id="ARBA00022723"/>
    </source>
</evidence>
<dbReference type="SMART" id="SM00558">
    <property type="entry name" value="JmjC"/>
    <property type="match status" value="1"/>
</dbReference>
<dbReference type="InterPro" id="IPR001965">
    <property type="entry name" value="Znf_PHD"/>
</dbReference>
<feature type="compositionally biased region" description="Polar residues" evidence="15">
    <location>
        <begin position="1887"/>
        <end position="1897"/>
    </location>
</feature>
<dbReference type="SUPFAM" id="SSF57903">
    <property type="entry name" value="FYVE/PHD zinc finger"/>
    <property type="match status" value="2"/>
</dbReference>